<gene>
    <name evidence="2" type="ORF">Bcop_0067</name>
</gene>
<dbReference type="eggNOG" id="COG2304">
    <property type="taxonomic scope" value="Bacteria"/>
</dbReference>
<dbReference type="InterPro" id="IPR019026">
    <property type="entry name" value="Peptidase_M64_IgA"/>
</dbReference>
<dbReference type="HOGENOM" id="CLU_048556_0_0_10"/>
<dbReference type="STRING" id="679937.Bcop_0067"/>
<keyword evidence="3" id="KW-1185">Reference proteome</keyword>
<organism evidence="2 3">
    <name type="scientific">Bacteroides coprosuis DSM 18011</name>
    <dbReference type="NCBI Taxonomy" id="679937"/>
    <lineage>
        <taxon>Bacteria</taxon>
        <taxon>Pseudomonadati</taxon>
        <taxon>Bacteroidota</taxon>
        <taxon>Bacteroidia</taxon>
        <taxon>Bacteroidales</taxon>
        <taxon>Bacteroidaceae</taxon>
        <taxon>Bacteroides</taxon>
    </lineage>
</organism>
<evidence type="ECO:0000259" key="1">
    <source>
        <dbReference type="Pfam" id="PF16217"/>
    </source>
</evidence>
<name>F3ZP60_9BACE</name>
<dbReference type="AlphaFoldDB" id="F3ZP60"/>
<dbReference type="InterPro" id="IPR038171">
    <property type="entry name" value="M64_N_sf"/>
</dbReference>
<evidence type="ECO:0000313" key="3">
    <source>
        <dbReference type="Proteomes" id="UP000018439"/>
    </source>
</evidence>
<reference evidence="2 3" key="1">
    <citation type="journal article" date="2011" name="Stand. Genomic Sci.">
        <title>Non-contiguous finished genome sequence of Bacteroides coprosuis type strain (PC139).</title>
        <authorList>
            <person name="Land M."/>
            <person name="Held B."/>
            <person name="Gronow S."/>
            <person name="Abt B."/>
            <person name="Lucas S."/>
            <person name="Del Rio T.G."/>
            <person name="Nolan M."/>
            <person name="Tice H."/>
            <person name="Cheng J.F."/>
            <person name="Pitluck S."/>
            <person name="Liolios K."/>
            <person name="Pagani I."/>
            <person name="Ivanova N."/>
            <person name="Mavromatis K."/>
            <person name="Mikhailova N."/>
            <person name="Pati A."/>
            <person name="Tapia R."/>
            <person name="Han C."/>
            <person name="Goodwin L."/>
            <person name="Chen A."/>
            <person name="Palaniappan K."/>
            <person name="Hauser L."/>
            <person name="Brambilla E.M."/>
            <person name="Rohde M."/>
            <person name="Goker M."/>
            <person name="Detter J.C."/>
            <person name="Woyke T."/>
            <person name="Bristow J."/>
            <person name="Eisen J.A."/>
            <person name="Markowitz V."/>
            <person name="Hugenholtz P."/>
            <person name="Kyrpides N.C."/>
            <person name="Klenk H.P."/>
            <person name="Lapidus A."/>
        </authorList>
    </citation>
    <scope>NUCLEOTIDE SEQUENCE</scope>
    <source>
        <strain evidence="2 3">DSM 18011</strain>
    </source>
</reference>
<accession>F3ZP60</accession>
<dbReference type="EMBL" id="CM001167">
    <property type="protein sequence ID" value="EGJ70287.1"/>
    <property type="molecule type" value="Genomic_DNA"/>
</dbReference>
<dbReference type="Gene3D" id="2.60.40.3250">
    <property type="entry name" value="Peptidase M64, N-terminal domain"/>
    <property type="match status" value="1"/>
</dbReference>
<protein>
    <submittedName>
        <fullName evidence="2">Peptidase M64, IgA</fullName>
    </submittedName>
</protein>
<dbReference type="InterPro" id="IPR024079">
    <property type="entry name" value="MetalloPept_cat_dom_sf"/>
</dbReference>
<dbReference type="Pfam" id="PF09471">
    <property type="entry name" value="Peptidase_M64"/>
    <property type="match status" value="1"/>
</dbReference>
<dbReference type="OrthoDB" id="127762at2"/>
<proteinExistence type="predicted"/>
<sequence length="423" mass="48288">MKQLLWLIGICLTLPLNAQHFEEFFEHRTLRVDYIFSGDSKKQQISVDGLSTYPIWAGKTKKLAINPLKGNGSIRVNDETTGELLYTYSFSSLFQEWLDTDEANHIQRAFENTFLVPFPKKDVIITINLFDISHKRIAKLSHKVSPNDILIEKKGFEDITPYRILQRGNVKNPIDVAILAEGYTAHEMNRFYQDAEKAMESIFNHEPFKSNKEKFNFIAVGSISKDTGVSIPHKDRWRATAFGAHFDTFYSERYLTTRNVKSIHDALAGIPYEHIILLANTDQYGGGGIYNSYTLTSAHHEMFEPVVVHEFGHSFGGLADEYFYEQDTMTDIYPLDIEPWEPNITTLVNFESKWKSMLKEGTPIPTSSSDTKSYPLGVYEGGGYSTKGIYRPAFDCRMRTNTFANFCPACQAALTKLINFYTD</sequence>
<dbReference type="Pfam" id="PF16217">
    <property type="entry name" value="M64_N"/>
    <property type="match status" value="1"/>
</dbReference>
<feature type="domain" description="Peptidase M64 N-terminal" evidence="1">
    <location>
        <begin position="20"/>
        <end position="139"/>
    </location>
</feature>
<dbReference type="Proteomes" id="UP000018439">
    <property type="component" value="Chromosome"/>
</dbReference>
<dbReference type="Gene3D" id="3.40.390.10">
    <property type="entry name" value="Collagenase (Catalytic Domain)"/>
    <property type="match status" value="1"/>
</dbReference>
<evidence type="ECO:0000313" key="2">
    <source>
        <dbReference type="EMBL" id="EGJ70287.1"/>
    </source>
</evidence>
<dbReference type="InterPro" id="IPR032625">
    <property type="entry name" value="M64_N"/>
</dbReference>
<dbReference type="GO" id="GO:0008237">
    <property type="term" value="F:metallopeptidase activity"/>
    <property type="evidence" value="ECO:0007669"/>
    <property type="project" value="InterPro"/>
</dbReference>